<evidence type="ECO:0000256" key="1">
    <source>
        <dbReference type="SAM" id="MobiDB-lite"/>
    </source>
</evidence>
<feature type="region of interest" description="Disordered" evidence="1">
    <location>
        <begin position="57"/>
        <end position="110"/>
    </location>
</feature>
<name>A0ABD3B1W4_9GENT</name>
<dbReference type="Proteomes" id="UP001630127">
    <property type="component" value="Unassembled WGS sequence"/>
</dbReference>
<keyword evidence="3" id="KW-1185">Reference proteome</keyword>
<protein>
    <recommendedName>
        <fullName evidence="4">Zinc knuckle CX2CX4HX4C domain-containing protein</fullName>
    </recommendedName>
</protein>
<proteinExistence type="predicted"/>
<evidence type="ECO:0008006" key="4">
    <source>
        <dbReference type="Google" id="ProtNLM"/>
    </source>
</evidence>
<comment type="caution">
    <text evidence="2">The sequence shown here is derived from an EMBL/GenBank/DDBJ whole genome shotgun (WGS) entry which is preliminary data.</text>
</comment>
<dbReference type="PANTHER" id="PTHR31286:SF180">
    <property type="entry name" value="OS10G0362600 PROTEIN"/>
    <property type="match status" value="1"/>
</dbReference>
<dbReference type="EMBL" id="JBJUIK010000001">
    <property type="protein sequence ID" value="KAL3537494.1"/>
    <property type="molecule type" value="Genomic_DNA"/>
</dbReference>
<dbReference type="AlphaFoldDB" id="A0ABD3B1W4"/>
<sequence>MCIEIDLTKPRQRQVYVGNGDKGKWQTIDYEYVPEFCLHFCKIGHGDAACVTENSQLKNPLSKPNEGNPMEASTPIFENPRLQANDEGNNGSKKDTRSQKQVQWVPKQLPTQLSVPSALCDQSGPSGLASAK</sequence>
<dbReference type="InterPro" id="IPR040256">
    <property type="entry name" value="At4g02000-like"/>
</dbReference>
<accession>A0ABD3B1W4</accession>
<dbReference type="PANTHER" id="PTHR31286">
    <property type="entry name" value="GLYCINE-RICH CELL WALL STRUCTURAL PROTEIN 1.8-LIKE"/>
    <property type="match status" value="1"/>
</dbReference>
<organism evidence="2 3">
    <name type="scientific">Cinchona calisaya</name>
    <dbReference type="NCBI Taxonomy" id="153742"/>
    <lineage>
        <taxon>Eukaryota</taxon>
        <taxon>Viridiplantae</taxon>
        <taxon>Streptophyta</taxon>
        <taxon>Embryophyta</taxon>
        <taxon>Tracheophyta</taxon>
        <taxon>Spermatophyta</taxon>
        <taxon>Magnoliopsida</taxon>
        <taxon>eudicotyledons</taxon>
        <taxon>Gunneridae</taxon>
        <taxon>Pentapetalae</taxon>
        <taxon>asterids</taxon>
        <taxon>lamiids</taxon>
        <taxon>Gentianales</taxon>
        <taxon>Rubiaceae</taxon>
        <taxon>Cinchonoideae</taxon>
        <taxon>Cinchoneae</taxon>
        <taxon>Cinchona</taxon>
    </lineage>
</organism>
<gene>
    <name evidence="2" type="ORF">ACH5RR_000860</name>
</gene>
<reference evidence="2 3" key="1">
    <citation type="submission" date="2024-11" db="EMBL/GenBank/DDBJ databases">
        <title>A near-complete genome assembly of Cinchona calisaya.</title>
        <authorList>
            <person name="Lian D.C."/>
            <person name="Zhao X.W."/>
            <person name="Wei L."/>
        </authorList>
    </citation>
    <scope>NUCLEOTIDE SEQUENCE [LARGE SCALE GENOMIC DNA]</scope>
    <source>
        <tissue evidence="2">Nenye</tissue>
    </source>
</reference>
<evidence type="ECO:0000313" key="3">
    <source>
        <dbReference type="Proteomes" id="UP001630127"/>
    </source>
</evidence>
<evidence type="ECO:0000313" key="2">
    <source>
        <dbReference type="EMBL" id="KAL3537494.1"/>
    </source>
</evidence>